<dbReference type="Proteomes" id="UP001159363">
    <property type="component" value="Chromosome 3"/>
</dbReference>
<evidence type="ECO:0000313" key="1">
    <source>
        <dbReference type="EMBL" id="KAJ8888976.1"/>
    </source>
</evidence>
<proteinExistence type="predicted"/>
<name>A0ABQ9HX78_9NEOP</name>
<sequence length="102" mass="11528">MQGYNLKNEKDILYPNLRSAIRPVHHGPGIHVTSPPDNLDDVCEELETNSEACGYSDEDHDFVCDAPQLFTQSELNDLVRDLDLPKQSAKLFGLRLKEKNTC</sequence>
<protein>
    <submittedName>
        <fullName evidence="1">Uncharacterized protein</fullName>
    </submittedName>
</protein>
<comment type="caution">
    <text evidence="1">The sequence shown here is derived from an EMBL/GenBank/DDBJ whole genome shotgun (WGS) entry which is preliminary data.</text>
</comment>
<dbReference type="EMBL" id="JARBHB010000003">
    <property type="protein sequence ID" value="KAJ8888976.1"/>
    <property type="molecule type" value="Genomic_DNA"/>
</dbReference>
<keyword evidence="2" id="KW-1185">Reference proteome</keyword>
<gene>
    <name evidence="1" type="ORF">PR048_008470</name>
</gene>
<reference evidence="1 2" key="1">
    <citation type="submission" date="2023-02" db="EMBL/GenBank/DDBJ databases">
        <title>LHISI_Scaffold_Assembly.</title>
        <authorList>
            <person name="Stuart O.P."/>
            <person name="Cleave R."/>
            <person name="Magrath M.J.L."/>
            <person name="Mikheyev A.S."/>
        </authorList>
    </citation>
    <scope>NUCLEOTIDE SEQUENCE [LARGE SCALE GENOMIC DNA]</scope>
    <source>
        <strain evidence="1">Daus_M_001</strain>
        <tissue evidence="1">Leg muscle</tissue>
    </source>
</reference>
<evidence type="ECO:0000313" key="2">
    <source>
        <dbReference type="Proteomes" id="UP001159363"/>
    </source>
</evidence>
<accession>A0ABQ9HX78</accession>
<organism evidence="1 2">
    <name type="scientific">Dryococelus australis</name>
    <dbReference type="NCBI Taxonomy" id="614101"/>
    <lineage>
        <taxon>Eukaryota</taxon>
        <taxon>Metazoa</taxon>
        <taxon>Ecdysozoa</taxon>
        <taxon>Arthropoda</taxon>
        <taxon>Hexapoda</taxon>
        <taxon>Insecta</taxon>
        <taxon>Pterygota</taxon>
        <taxon>Neoptera</taxon>
        <taxon>Polyneoptera</taxon>
        <taxon>Phasmatodea</taxon>
        <taxon>Verophasmatodea</taxon>
        <taxon>Anareolatae</taxon>
        <taxon>Phasmatidae</taxon>
        <taxon>Eurycanthinae</taxon>
        <taxon>Dryococelus</taxon>
    </lineage>
</organism>